<keyword evidence="1 2" id="KW-0694">RNA-binding</keyword>
<dbReference type="InterPro" id="IPR012677">
    <property type="entry name" value="Nucleotide-bd_a/b_plait_sf"/>
</dbReference>
<feature type="compositionally biased region" description="Polar residues" evidence="3">
    <location>
        <begin position="360"/>
        <end position="370"/>
    </location>
</feature>
<organism evidence="5 6">
    <name type="scientific">Marasmiellus scandens</name>
    <dbReference type="NCBI Taxonomy" id="2682957"/>
    <lineage>
        <taxon>Eukaryota</taxon>
        <taxon>Fungi</taxon>
        <taxon>Dikarya</taxon>
        <taxon>Basidiomycota</taxon>
        <taxon>Agaricomycotina</taxon>
        <taxon>Agaricomycetes</taxon>
        <taxon>Agaricomycetidae</taxon>
        <taxon>Agaricales</taxon>
        <taxon>Marasmiineae</taxon>
        <taxon>Omphalotaceae</taxon>
        <taxon>Marasmiellus</taxon>
    </lineage>
</organism>
<feature type="domain" description="RRM" evidence="4">
    <location>
        <begin position="165"/>
        <end position="244"/>
    </location>
</feature>
<feature type="region of interest" description="Disordered" evidence="3">
    <location>
        <begin position="333"/>
        <end position="370"/>
    </location>
</feature>
<reference evidence="5 6" key="1">
    <citation type="submission" date="2024-01" db="EMBL/GenBank/DDBJ databases">
        <title>A draft genome for the cacao thread blight pathogen Marasmiellus scandens.</title>
        <authorList>
            <person name="Baruah I.K."/>
            <person name="Leung J."/>
            <person name="Bukari Y."/>
            <person name="Amoako-Attah I."/>
            <person name="Meinhardt L.W."/>
            <person name="Bailey B.A."/>
            <person name="Cohen S.P."/>
        </authorList>
    </citation>
    <scope>NUCLEOTIDE SEQUENCE [LARGE SCALE GENOMIC DNA]</scope>
    <source>
        <strain evidence="5 6">GH-19</strain>
    </source>
</reference>
<dbReference type="Pfam" id="PF00076">
    <property type="entry name" value="RRM_1"/>
    <property type="match status" value="2"/>
</dbReference>
<evidence type="ECO:0000256" key="2">
    <source>
        <dbReference type="PROSITE-ProRule" id="PRU00176"/>
    </source>
</evidence>
<dbReference type="Proteomes" id="UP001498398">
    <property type="component" value="Unassembled WGS sequence"/>
</dbReference>
<dbReference type="SUPFAM" id="SSF54928">
    <property type="entry name" value="RNA-binding domain, RBD"/>
    <property type="match status" value="2"/>
</dbReference>
<evidence type="ECO:0000256" key="3">
    <source>
        <dbReference type="SAM" id="MobiDB-lite"/>
    </source>
</evidence>
<evidence type="ECO:0000313" key="6">
    <source>
        <dbReference type="Proteomes" id="UP001498398"/>
    </source>
</evidence>
<dbReference type="CDD" id="cd00590">
    <property type="entry name" value="RRM_SF"/>
    <property type="match status" value="1"/>
</dbReference>
<dbReference type="InterPro" id="IPR050886">
    <property type="entry name" value="RNA-binding_reg"/>
</dbReference>
<dbReference type="InterPro" id="IPR035979">
    <property type="entry name" value="RBD_domain_sf"/>
</dbReference>
<dbReference type="PANTHER" id="PTHR48024">
    <property type="entry name" value="GEO13361P1-RELATED"/>
    <property type="match status" value="1"/>
</dbReference>
<evidence type="ECO:0000256" key="1">
    <source>
        <dbReference type="ARBA" id="ARBA00022884"/>
    </source>
</evidence>
<evidence type="ECO:0000259" key="4">
    <source>
        <dbReference type="PROSITE" id="PS50102"/>
    </source>
</evidence>
<feature type="compositionally biased region" description="Low complexity" evidence="3">
    <location>
        <begin position="339"/>
        <end position="350"/>
    </location>
</feature>
<dbReference type="PROSITE" id="PS50102">
    <property type="entry name" value="RRM"/>
    <property type="match status" value="2"/>
</dbReference>
<dbReference type="PANTHER" id="PTHR48024:SF56">
    <property type="entry name" value="HETEROGENEOUS NUCLEAR RIBONUCLEOPROTEIN A0"/>
    <property type="match status" value="1"/>
</dbReference>
<dbReference type="Gene3D" id="3.30.70.330">
    <property type="match status" value="2"/>
</dbReference>
<gene>
    <name evidence="5" type="ORF">VKT23_003670</name>
</gene>
<comment type="caution">
    <text evidence="5">The sequence shown here is derived from an EMBL/GenBank/DDBJ whole genome shotgun (WGS) entry which is preliminary data.</text>
</comment>
<sequence length="370" mass="41013">MLVNSLRAGLRHAHVALRPRTVSSRIARLPVTAGTPSSVLCRTFFVSRTVQKQPNDKRVIYLANLPWSIEVDDLKELAERFGTLEQITLPNDESGRFAGFANIVFSRHEDAVALLEHAKSSGAITFNGRRSRVYLMDEPQQVPLPRTGLLTRSGRFGLERFKGSSSLYVGNLPFEVDAERVRDALSSLGEVKRVHISHTREGTNRGFAHVDFASAEEASRVMQEHMQNPIDINGRSLVIDLARPFAGASKTRKDPHHTLFFNKFQGNAEELKELLLLTPKSIKFLPLEVGGGDERKGFIEYENVEQATNVLNAIRSGFQDMIMVDYAKSPAVREREAAAKAQQRGGASKASYGGDWEGGSRSSDYPSSMS</sequence>
<proteinExistence type="predicted"/>
<accession>A0ABR1JYM8</accession>
<protein>
    <recommendedName>
        <fullName evidence="4">RRM domain-containing protein</fullName>
    </recommendedName>
</protein>
<feature type="domain" description="RRM" evidence="4">
    <location>
        <begin position="58"/>
        <end position="138"/>
    </location>
</feature>
<evidence type="ECO:0000313" key="5">
    <source>
        <dbReference type="EMBL" id="KAK7469179.1"/>
    </source>
</evidence>
<name>A0ABR1JYM8_9AGAR</name>
<keyword evidence="6" id="KW-1185">Reference proteome</keyword>
<dbReference type="SMART" id="SM00360">
    <property type="entry name" value="RRM"/>
    <property type="match status" value="2"/>
</dbReference>
<dbReference type="InterPro" id="IPR000504">
    <property type="entry name" value="RRM_dom"/>
</dbReference>
<dbReference type="EMBL" id="JBANRG010000003">
    <property type="protein sequence ID" value="KAK7469179.1"/>
    <property type="molecule type" value="Genomic_DNA"/>
</dbReference>